<dbReference type="Proteomes" id="UP000494206">
    <property type="component" value="Unassembled WGS sequence"/>
</dbReference>
<gene>
    <name evidence="2" type="ORF">CBOVIS_LOCUS1871</name>
</gene>
<name>A0A8S1EEP8_9PELO</name>
<keyword evidence="1" id="KW-0472">Membrane</keyword>
<dbReference type="AlphaFoldDB" id="A0A8S1EEP8"/>
<feature type="transmembrane region" description="Helical" evidence="1">
    <location>
        <begin position="174"/>
        <end position="193"/>
    </location>
</feature>
<sequence>MLPCEPSADYQSIIEITRYSTIFAIPVFGVSSYLLFYRSSTHWKPGRIHYARFMGINFASMVLLASGTCPILYLDISGLQVSGILRHFLNEEYSYAVIINIISFLFVSFALLQVIESKCDLIQKLFDETDLKPQQVLKIVRKIVYANLMAACFTILLIREFSEEQDDIKQRLEQQIVIFLAFIVTPLFVFLALRNEMGITAL</sequence>
<organism evidence="2 3">
    <name type="scientific">Caenorhabditis bovis</name>
    <dbReference type="NCBI Taxonomy" id="2654633"/>
    <lineage>
        <taxon>Eukaryota</taxon>
        <taxon>Metazoa</taxon>
        <taxon>Ecdysozoa</taxon>
        <taxon>Nematoda</taxon>
        <taxon>Chromadorea</taxon>
        <taxon>Rhabditida</taxon>
        <taxon>Rhabditina</taxon>
        <taxon>Rhabditomorpha</taxon>
        <taxon>Rhabditoidea</taxon>
        <taxon>Rhabditidae</taxon>
        <taxon>Peloderinae</taxon>
        <taxon>Caenorhabditis</taxon>
    </lineage>
</organism>
<feature type="transmembrane region" description="Helical" evidence="1">
    <location>
        <begin position="16"/>
        <end position="37"/>
    </location>
</feature>
<keyword evidence="3" id="KW-1185">Reference proteome</keyword>
<keyword evidence="1" id="KW-1133">Transmembrane helix</keyword>
<evidence type="ECO:0000313" key="2">
    <source>
        <dbReference type="EMBL" id="CAB3398618.1"/>
    </source>
</evidence>
<protein>
    <submittedName>
        <fullName evidence="2">Uncharacterized protein</fullName>
    </submittedName>
</protein>
<evidence type="ECO:0000256" key="1">
    <source>
        <dbReference type="SAM" id="Phobius"/>
    </source>
</evidence>
<proteinExistence type="predicted"/>
<accession>A0A8S1EEP8</accession>
<keyword evidence="1" id="KW-0812">Transmembrane</keyword>
<feature type="transmembrane region" description="Helical" evidence="1">
    <location>
        <begin position="93"/>
        <end position="115"/>
    </location>
</feature>
<reference evidence="2 3" key="1">
    <citation type="submission" date="2020-04" db="EMBL/GenBank/DDBJ databases">
        <authorList>
            <person name="Laetsch R D."/>
            <person name="Stevens L."/>
            <person name="Kumar S."/>
            <person name="Blaxter L. M."/>
        </authorList>
    </citation>
    <scope>NUCLEOTIDE SEQUENCE [LARGE SCALE GENOMIC DNA]</scope>
</reference>
<dbReference type="OrthoDB" id="5831819at2759"/>
<feature type="transmembrane region" description="Helical" evidence="1">
    <location>
        <begin position="49"/>
        <end position="73"/>
    </location>
</feature>
<evidence type="ECO:0000313" key="3">
    <source>
        <dbReference type="Proteomes" id="UP000494206"/>
    </source>
</evidence>
<feature type="transmembrane region" description="Helical" evidence="1">
    <location>
        <begin position="143"/>
        <end position="162"/>
    </location>
</feature>
<comment type="caution">
    <text evidence="2">The sequence shown here is derived from an EMBL/GenBank/DDBJ whole genome shotgun (WGS) entry which is preliminary data.</text>
</comment>
<dbReference type="EMBL" id="CADEPM010000001">
    <property type="protein sequence ID" value="CAB3398618.1"/>
    <property type="molecule type" value="Genomic_DNA"/>
</dbReference>